<comment type="caution">
    <text evidence="1">The sequence shown here is derived from an EMBL/GenBank/DDBJ whole genome shotgun (WGS) entry which is preliminary data.</text>
</comment>
<evidence type="ECO:0000313" key="2">
    <source>
        <dbReference type="Proteomes" id="UP000031553"/>
    </source>
</evidence>
<reference evidence="1 2" key="1">
    <citation type="submission" date="2015-07" db="EMBL/GenBank/DDBJ databases">
        <title>Draft Genome Sequence of Komagataeibacter intermedius Strain AF2, Isolated from Kombucha Tea.</title>
        <authorList>
            <person name="Santos R.A."/>
            <person name="Berretta A.A."/>
            <person name="Barud H.S."/>
            <person name="Ribeiro S.J."/>
            <person name="Gonzalez-Garcia L.N."/>
            <person name="Zucchi T.D."/>
            <person name="Goldman G.H."/>
            <person name="Riano-Pachon D.M."/>
        </authorList>
    </citation>
    <scope>NUCLEOTIDE SEQUENCE [LARGE SCALE GENOMIC DNA]</scope>
    <source>
        <strain evidence="1 2">AF2</strain>
    </source>
</reference>
<gene>
    <name evidence="1" type="ORF">GLUCOINTEAF2_0204129</name>
</gene>
<evidence type="ECO:0000313" key="1">
    <source>
        <dbReference type="EMBL" id="KPH87281.1"/>
    </source>
</evidence>
<dbReference type="Proteomes" id="UP000031553">
    <property type="component" value="Unassembled WGS sequence"/>
</dbReference>
<proteinExistence type="predicted"/>
<name>A0A0N1FAC6_9PROT</name>
<accession>A0A0N1FAC6</accession>
<organism evidence="1 2">
    <name type="scientific">Komagataeibacter intermedius AF2</name>
    <dbReference type="NCBI Taxonomy" id="1458464"/>
    <lineage>
        <taxon>Bacteria</taxon>
        <taxon>Pseudomonadati</taxon>
        <taxon>Pseudomonadota</taxon>
        <taxon>Alphaproteobacteria</taxon>
        <taxon>Acetobacterales</taxon>
        <taxon>Acetobacteraceae</taxon>
        <taxon>Komagataeibacter</taxon>
    </lineage>
</organism>
<sequence>MPDRDLFEIFHAPQKAVLTHSAQVKRRNTETFTADFRIPGVETPKIEIGIAIGQASRLNRMRIIHEE</sequence>
<protein>
    <submittedName>
        <fullName evidence="1">Uncharacterized protein</fullName>
    </submittedName>
</protein>
<dbReference type="EMBL" id="JUFX02000125">
    <property type="protein sequence ID" value="KPH87281.1"/>
    <property type="molecule type" value="Genomic_DNA"/>
</dbReference>
<dbReference type="AlphaFoldDB" id="A0A0N1FAC6"/>